<dbReference type="GO" id="GO:0006284">
    <property type="term" value="P:base-excision repair"/>
    <property type="evidence" value="ECO:0007669"/>
    <property type="project" value="TreeGrafter"/>
</dbReference>
<dbReference type="AlphaFoldDB" id="A0A067M377"/>
<evidence type="ECO:0000259" key="6">
    <source>
        <dbReference type="Pfam" id="PF03372"/>
    </source>
</evidence>
<name>A0A067M377_BOTB1</name>
<evidence type="ECO:0000256" key="2">
    <source>
        <dbReference type="ARBA" id="ARBA00007092"/>
    </source>
</evidence>
<dbReference type="HOGENOM" id="CLU_049840_2_0_1"/>
<comment type="cofactor">
    <cofactor evidence="1">
        <name>Mg(2+)</name>
        <dbReference type="ChEBI" id="CHEBI:18420"/>
    </cofactor>
</comment>
<keyword evidence="3" id="KW-0479">Metal-binding</keyword>
<feature type="domain" description="Endonuclease/exonuclease/phosphatase" evidence="6">
    <location>
        <begin position="39"/>
        <end position="149"/>
    </location>
</feature>
<dbReference type="PANTHER" id="PTHR22748">
    <property type="entry name" value="AP ENDONUCLEASE"/>
    <property type="match status" value="1"/>
</dbReference>
<dbReference type="GO" id="GO:0003906">
    <property type="term" value="F:DNA-(apurinic or apyrimidinic site) endonuclease activity"/>
    <property type="evidence" value="ECO:0007669"/>
    <property type="project" value="TreeGrafter"/>
</dbReference>
<evidence type="ECO:0000256" key="3">
    <source>
        <dbReference type="ARBA" id="ARBA00022723"/>
    </source>
</evidence>
<dbReference type="Proteomes" id="UP000027195">
    <property type="component" value="Unassembled WGS sequence"/>
</dbReference>
<evidence type="ECO:0000256" key="1">
    <source>
        <dbReference type="ARBA" id="ARBA00001946"/>
    </source>
</evidence>
<protein>
    <recommendedName>
        <fullName evidence="6">Endonuclease/exonuclease/phosphatase domain-containing protein</fullName>
    </recommendedName>
</protein>
<keyword evidence="8" id="KW-1185">Reference proteome</keyword>
<gene>
    <name evidence="7" type="ORF">BOTBODRAFT_178419</name>
</gene>
<organism evidence="7 8">
    <name type="scientific">Botryobasidium botryosum (strain FD-172 SS1)</name>
    <dbReference type="NCBI Taxonomy" id="930990"/>
    <lineage>
        <taxon>Eukaryota</taxon>
        <taxon>Fungi</taxon>
        <taxon>Dikarya</taxon>
        <taxon>Basidiomycota</taxon>
        <taxon>Agaricomycotina</taxon>
        <taxon>Agaricomycetes</taxon>
        <taxon>Cantharellales</taxon>
        <taxon>Botryobasidiaceae</taxon>
        <taxon>Botryobasidium</taxon>
    </lineage>
</organism>
<reference evidence="8" key="1">
    <citation type="journal article" date="2014" name="Proc. Natl. Acad. Sci. U.S.A.">
        <title>Extensive sampling of basidiomycete genomes demonstrates inadequacy of the white-rot/brown-rot paradigm for wood decay fungi.</title>
        <authorList>
            <person name="Riley R."/>
            <person name="Salamov A.A."/>
            <person name="Brown D.W."/>
            <person name="Nagy L.G."/>
            <person name="Floudas D."/>
            <person name="Held B.W."/>
            <person name="Levasseur A."/>
            <person name="Lombard V."/>
            <person name="Morin E."/>
            <person name="Otillar R."/>
            <person name="Lindquist E.A."/>
            <person name="Sun H."/>
            <person name="LaButti K.M."/>
            <person name="Schmutz J."/>
            <person name="Jabbour D."/>
            <person name="Luo H."/>
            <person name="Baker S.E."/>
            <person name="Pisabarro A.G."/>
            <person name="Walton J.D."/>
            <person name="Blanchette R.A."/>
            <person name="Henrissat B."/>
            <person name="Martin F."/>
            <person name="Cullen D."/>
            <person name="Hibbett D.S."/>
            <person name="Grigoriev I.V."/>
        </authorList>
    </citation>
    <scope>NUCLEOTIDE SEQUENCE [LARGE SCALE GENOMIC DNA]</scope>
    <source>
        <strain evidence="8">FD-172 SS1</strain>
    </source>
</reference>
<dbReference type="InterPro" id="IPR036691">
    <property type="entry name" value="Endo/exonu/phosph_ase_sf"/>
</dbReference>
<keyword evidence="5" id="KW-0460">Magnesium</keyword>
<evidence type="ECO:0000313" key="7">
    <source>
        <dbReference type="EMBL" id="KDQ10218.1"/>
    </source>
</evidence>
<dbReference type="Pfam" id="PF03372">
    <property type="entry name" value="Exo_endo_phos"/>
    <property type="match status" value="1"/>
</dbReference>
<dbReference type="EMBL" id="KL198070">
    <property type="protein sequence ID" value="KDQ10218.1"/>
    <property type="molecule type" value="Genomic_DNA"/>
</dbReference>
<evidence type="ECO:0000256" key="5">
    <source>
        <dbReference type="ARBA" id="ARBA00022842"/>
    </source>
</evidence>
<evidence type="ECO:0000313" key="8">
    <source>
        <dbReference type="Proteomes" id="UP000027195"/>
    </source>
</evidence>
<dbReference type="GO" id="GO:0005634">
    <property type="term" value="C:nucleus"/>
    <property type="evidence" value="ECO:0007669"/>
    <property type="project" value="TreeGrafter"/>
</dbReference>
<keyword evidence="4" id="KW-0378">Hydrolase</keyword>
<dbReference type="OrthoDB" id="416119at2759"/>
<sequence length="303" mass="35902">MELIEDRAQWVKIEWKKDNPIEIINTYCPNEPKAKIEFLEKLRKKIKKNKGIKNPLVMGDFNFTEDDIDRFPMRPDDNKVVKTFTKLKKDLNLVDTWRSINPGKINYTFTQTRPEGTSMSRIDRIYHNKKLESLVTKAKITSSAGISDHKITIATINQADQPYTGHGPWKFRTELFEYKPFVDKAKKLLKKAEKDIKKYWETVFNKSNKRIKHIRKENNPQLIWTKTKEDIKELSIKMTKRQSKERLETEKTLRREMETTLRNAAKGNNRQDNLEKYNDAKKALEDWEKNNMLKAQLSAKAHF</sequence>
<dbReference type="Gene3D" id="3.60.10.10">
    <property type="entry name" value="Endonuclease/exonuclease/phosphatase"/>
    <property type="match status" value="1"/>
</dbReference>
<dbReference type="InterPro" id="IPR005135">
    <property type="entry name" value="Endo/exonuclease/phosphatase"/>
</dbReference>
<dbReference type="STRING" id="930990.A0A067M377"/>
<dbReference type="SUPFAM" id="SSF56219">
    <property type="entry name" value="DNase I-like"/>
    <property type="match status" value="1"/>
</dbReference>
<dbReference type="GO" id="GO:0008311">
    <property type="term" value="F:double-stranded DNA 3'-5' DNA exonuclease activity"/>
    <property type="evidence" value="ECO:0007669"/>
    <property type="project" value="TreeGrafter"/>
</dbReference>
<dbReference type="PANTHER" id="PTHR22748:SF4">
    <property type="entry name" value="DNA-(APURINIC OR APYRIMIDINIC SITE) ENDONUCLEASE 2"/>
    <property type="match status" value="1"/>
</dbReference>
<dbReference type="GO" id="GO:0008081">
    <property type="term" value="F:phosphoric diester hydrolase activity"/>
    <property type="evidence" value="ECO:0007669"/>
    <property type="project" value="TreeGrafter"/>
</dbReference>
<dbReference type="InterPro" id="IPR004808">
    <property type="entry name" value="AP_endonuc_1"/>
</dbReference>
<comment type="similarity">
    <text evidence="2">Belongs to the DNA repair enzymes AP/ExoA family.</text>
</comment>
<evidence type="ECO:0000256" key="4">
    <source>
        <dbReference type="ARBA" id="ARBA00022801"/>
    </source>
</evidence>
<accession>A0A067M377</accession>
<dbReference type="InParanoid" id="A0A067M377"/>
<proteinExistence type="inferred from homology"/>
<dbReference type="GO" id="GO:0046872">
    <property type="term" value="F:metal ion binding"/>
    <property type="evidence" value="ECO:0007669"/>
    <property type="project" value="UniProtKB-KW"/>
</dbReference>